<name>A0A3N1G8X7_9ACTN</name>
<comment type="caution">
    <text evidence="1">The sequence shown here is derived from an EMBL/GenBank/DDBJ whole genome shotgun (WGS) entry which is preliminary data.</text>
</comment>
<dbReference type="Proteomes" id="UP000276232">
    <property type="component" value="Unassembled WGS sequence"/>
</dbReference>
<dbReference type="CDD" id="cd04488">
    <property type="entry name" value="RecG_wedge_OBF"/>
    <property type="match status" value="1"/>
</dbReference>
<accession>A0A3N1G8X7</accession>
<dbReference type="InterPro" id="IPR012340">
    <property type="entry name" value="NA-bd_OB-fold"/>
</dbReference>
<reference evidence="1 2" key="1">
    <citation type="journal article" date="2015" name="Stand. Genomic Sci.">
        <title>Genomic Encyclopedia of Bacterial and Archaeal Type Strains, Phase III: the genomes of soil and plant-associated and newly described type strains.</title>
        <authorList>
            <person name="Whitman W.B."/>
            <person name="Woyke T."/>
            <person name="Klenk H.P."/>
            <person name="Zhou Y."/>
            <person name="Lilburn T.G."/>
            <person name="Beck B.J."/>
            <person name="De Vos P."/>
            <person name="Vandamme P."/>
            <person name="Eisen J.A."/>
            <person name="Garrity G."/>
            <person name="Hugenholtz P."/>
            <person name="Kyrpides N.C."/>
        </authorList>
    </citation>
    <scope>NUCLEOTIDE SEQUENCE [LARGE SCALE GENOMIC DNA]</scope>
    <source>
        <strain evidence="1 2">CECT 7306</strain>
    </source>
</reference>
<organism evidence="1 2">
    <name type="scientific">Pseudokineococcus lusitanus</name>
    <dbReference type="NCBI Taxonomy" id="763993"/>
    <lineage>
        <taxon>Bacteria</taxon>
        <taxon>Bacillati</taxon>
        <taxon>Actinomycetota</taxon>
        <taxon>Actinomycetes</taxon>
        <taxon>Kineosporiales</taxon>
        <taxon>Kineosporiaceae</taxon>
        <taxon>Pseudokineococcus</taxon>
    </lineage>
</organism>
<gene>
    <name evidence="1" type="ORF">EDC03_3304</name>
</gene>
<dbReference type="Gene3D" id="2.40.50.140">
    <property type="entry name" value="Nucleic acid-binding proteins"/>
    <property type="match status" value="1"/>
</dbReference>
<evidence type="ECO:0000313" key="1">
    <source>
        <dbReference type="EMBL" id="ROP26667.1"/>
    </source>
</evidence>
<keyword evidence="2" id="KW-1185">Reference proteome</keyword>
<dbReference type="OrthoDB" id="3268233at2"/>
<dbReference type="EMBL" id="RJKN01000011">
    <property type="protein sequence ID" value="ROP26667.1"/>
    <property type="molecule type" value="Genomic_DNA"/>
</dbReference>
<evidence type="ECO:0008006" key="3">
    <source>
        <dbReference type="Google" id="ProtNLM"/>
    </source>
</evidence>
<sequence>MGALAGLRGAMTRYGSREQMHAAAEQAESAREGGSPCASLGDRHRARVCGTLHRVTLRPRSGTPALEAEVFDGSGTLSVIWLGRREIPGVEAGRRIKVEGLVSVVDHHAVMYNPRYELVPTGAPAHQAP</sequence>
<dbReference type="RefSeq" id="WP_123381358.1">
    <property type="nucleotide sequence ID" value="NZ_RJKN01000011.1"/>
</dbReference>
<dbReference type="InParanoid" id="A0A3N1G8X7"/>
<protein>
    <recommendedName>
        <fullName evidence="3">ATP-dependent DNA helicase RecG</fullName>
    </recommendedName>
</protein>
<dbReference type="AlphaFoldDB" id="A0A3N1G8X7"/>
<proteinExistence type="predicted"/>
<evidence type="ECO:0000313" key="2">
    <source>
        <dbReference type="Proteomes" id="UP000276232"/>
    </source>
</evidence>